<dbReference type="GO" id="GO:0032934">
    <property type="term" value="F:sterol binding"/>
    <property type="evidence" value="ECO:0007669"/>
    <property type="project" value="TreeGrafter"/>
</dbReference>
<dbReference type="FunFam" id="2.40.160.120:FF:000005">
    <property type="entry name" value="Oxysterol-binding protein"/>
    <property type="match status" value="1"/>
</dbReference>
<evidence type="ECO:0000313" key="5">
    <source>
        <dbReference type="EMBL" id="PAA54373.1"/>
    </source>
</evidence>
<dbReference type="GO" id="GO:0006869">
    <property type="term" value="P:lipid transport"/>
    <property type="evidence" value="ECO:0007669"/>
    <property type="project" value="UniProtKB-KW"/>
</dbReference>
<name>A0A267DYH3_9PLAT</name>
<dbReference type="PROSITE" id="PS01013">
    <property type="entry name" value="OSBP"/>
    <property type="match status" value="1"/>
</dbReference>
<dbReference type="AlphaFoldDB" id="A0A267DYH3"/>
<comment type="similarity">
    <text evidence="2">Belongs to the OSBP family.</text>
</comment>
<proteinExistence type="inferred from homology"/>
<keyword evidence="3" id="KW-0813">Transport</keyword>
<dbReference type="PANTHER" id="PTHR10972:SF209">
    <property type="entry name" value="OXYSTEROL-BINDING PROTEIN"/>
    <property type="match status" value="1"/>
</dbReference>
<evidence type="ECO:0000256" key="3">
    <source>
        <dbReference type="RuleBase" id="RU003845"/>
    </source>
</evidence>
<feature type="compositionally biased region" description="Polar residues" evidence="4">
    <location>
        <begin position="312"/>
        <end position="327"/>
    </location>
</feature>
<organism evidence="5 6">
    <name type="scientific">Macrostomum lignano</name>
    <dbReference type="NCBI Taxonomy" id="282301"/>
    <lineage>
        <taxon>Eukaryota</taxon>
        <taxon>Metazoa</taxon>
        <taxon>Spiralia</taxon>
        <taxon>Lophotrochozoa</taxon>
        <taxon>Platyhelminthes</taxon>
        <taxon>Rhabditophora</taxon>
        <taxon>Macrostomorpha</taxon>
        <taxon>Macrostomida</taxon>
        <taxon>Macrostomidae</taxon>
        <taxon>Macrostomum</taxon>
    </lineage>
</organism>
<evidence type="ECO:0000256" key="1">
    <source>
        <dbReference type="ARBA" id="ARBA00023121"/>
    </source>
</evidence>
<comment type="caution">
    <text evidence="5">The sequence shown here is derived from an EMBL/GenBank/DDBJ whole genome shotgun (WGS) entry which is preliminary data.</text>
</comment>
<dbReference type="Pfam" id="PF01237">
    <property type="entry name" value="Oxysterol_BP"/>
    <property type="match status" value="1"/>
</dbReference>
<feature type="region of interest" description="Disordered" evidence="4">
    <location>
        <begin position="276"/>
        <end position="345"/>
    </location>
</feature>
<feature type="compositionally biased region" description="Acidic residues" evidence="4">
    <location>
        <begin position="330"/>
        <end position="340"/>
    </location>
</feature>
<dbReference type="GO" id="GO:0005829">
    <property type="term" value="C:cytosol"/>
    <property type="evidence" value="ECO:0007669"/>
    <property type="project" value="TreeGrafter"/>
</dbReference>
<dbReference type="SUPFAM" id="SSF144000">
    <property type="entry name" value="Oxysterol-binding protein-like"/>
    <property type="match status" value="1"/>
</dbReference>
<dbReference type="InterPro" id="IPR018494">
    <property type="entry name" value="Oxysterol-bd_CS"/>
</dbReference>
<dbReference type="PANTHER" id="PTHR10972">
    <property type="entry name" value="OXYSTEROL-BINDING PROTEIN-RELATED"/>
    <property type="match status" value="1"/>
</dbReference>
<evidence type="ECO:0000313" key="6">
    <source>
        <dbReference type="Proteomes" id="UP000215902"/>
    </source>
</evidence>
<keyword evidence="3" id="KW-0445">Lipid transport</keyword>
<dbReference type="GO" id="GO:0005886">
    <property type="term" value="C:plasma membrane"/>
    <property type="evidence" value="ECO:0007669"/>
    <property type="project" value="TreeGrafter"/>
</dbReference>
<gene>
    <name evidence="5" type="ORF">BOX15_Mlig023375g3</name>
</gene>
<dbReference type="Proteomes" id="UP000215902">
    <property type="component" value="Unassembled WGS sequence"/>
</dbReference>
<dbReference type="EMBL" id="NIVC01002921">
    <property type="protein sequence ID" value="PAA54373.1"/>
    <property type="molecule type" value="Genomic_DNA"/>
</dbReference>
<evidence type="ECO:0000256" key="4">
    <source>
        <dbReference type="SAM" id="MobiDB-lite"/>
    </source>
</evidence>
<dbReference type="OrthoDB" id="416222at2759"/>
<reference evidence="5 6" key="1">
    <citation type="submission" date="2017-06" db="EMBL/GenBank/DDBJ databases">
        <title>A platform for efficient transgenesis in Macrostomum lignano, a flatworm model organism for stem cell research.</title>
        <authorList>
            <person name="Berezikov E."/>
        </authorList>
    </citation>
    <scope>NUCLEOTIDE SEQUENCE [LARGE SCALE GENOMIC DNA]</scope>
    <source>
        <strain evidence="5">DV1</strain>
        <tissue evidence="5">Whole organism</tissue>
    </source>
</reference>
<dbReference type="InterPro" id="IPR000648">
    <property type="entry name" value="Oxysterol-bd"/>
</dbReference>
<sequence>MDAGLHSEAWNQPLLARSRLPVEMRPREDFSVWEFLKNCVGKELTRIAMPVHFNEPLSFLQRVCEYLEYSHLLFEAERCDDPVQRLELITAFAVSGASSNWARLGKPFNPLQGETFELDRSQDRCFRAVCEQVSHHPPTSAFHAEATDGSWIFHGAVTPKLSFLGKSVEINPRGTVTLEFPKRLEVYTWQNVLCKIHNIIVGKLWVEHYGELSIRCHGNGYRSELKWNSHSLIGTDQRHKLHGYIVDPAGKKVKAMYGKWMDALYSLPMDTWKRHKKGGSGRKRISELSIGAVGSGDGRPRWKSFSVELPMQQEQSTNSEPTSSTAGPDNCEDREGDEESGASTLADLSIPGQALLWRRAPRPADSRRYFSFTRFTLALNDNSDAELLARLPGTDTRRRPDVRALELGDLALAQAEKSRLEEKQRQALRRNSSGGVWFRPGRNRHTGWEADWMFTGDYWPGTGPGAPTSTETRQPVSATDRNNSCRFLAIKLNKEIALS</sequence>
<accession>A0A267DYH3</accession>
<dbReference type="GO" id="GO:0097038">
    <property type="term" value="C:perinuclear endoplasmic reticulum"/>
    <property type="evidence" value="ECO:0007669"/>
    <property type="project" value="TreeGrafter"/>
</dbReference>
<keyword evidence="1" id="KW-0446">Lipid-binding</keyword>
<evidence type="ECO:0000256" key="2">
    <source>
        <dbReference type="RuleBase" id="RU003844"/>
    </source>
</evidence>
<dbReference type="InterPro" id="IPR037239">
    <property type="entry name" value="OSBP_sf"/>
</dbReference>
<dbReference type="Gene3D" id="2.40.160.120">
    <property type="match status" value="1"/>
</dbReference>
<keyword evidence="6" id="KW-1185">Reference proteome</keyword>
<dbReference type="STRING" id="282301.A0A267DYH3"/>
<protein>
    <recommendedName>
        <fullName evidence="3">Oxysterol-binding protein</fullName>
    </recommendedName>
</protein>